<dbReference type="CDD" id="cd21990">
    <property type="entry name" value="HMG-box_CIC-like"/>
    <property type="match status" value="1"/>
</dbReference>
<dbReference type="PROSITE" id="PS50118">
    <property type="entry name" value="HMG_BOX_2"/>
    <property type="match status" value="1"/>
</dbReference>
<dbReference type="PANTHER" id="PTHR13059">
    <property type="entry name" value="HMG-BOX TRANSCRIPTION FACTOR BBX"/>
    <property type="match status" value="1"/>
</dbReference>
<dbReference type="GO" id="GO:0000981">
    <property type="term" value="F:DNA-binding transcription factor activity, RNA polymerase II-specific"/>
    <property type="evidence" value="ECO:0007669"/>
    <property type="project" value="TreeGrafter"/>
</dbReference>
<dbReference type="SUPFAM" id="SSF47095">
    <property type="entry name" value="HMG-box"/>
    <property type="match status" value="1"/>
</dbReference>
<feature type="compositionally biased region" description="Basic and acidic residues" evidence="7">
    <location>
        <begin position="2132"/>
        <end position="2145"/>
    </location>
</feature>
<feature type="compositionally biased region" description="Polar residues" evidence="7">
    <location>
        <begin position="159"/>
        <end position="178"/>
    </location>
</feature>
<keyword evidence="5 6" id="KW-0539">Nucleus</keyword>
<evidence type="ECO:0000256" key="5">
    <source>
        <dbReference type="ARBA" id="ARBA00023242"/>
    </source>
</evidence>
<evidence type="ECO:0000256" key="3">
    <source>
        <dbReference type="ARBA" id="ARBA00023125"/>
    </source>
</evidence>
<feature type="compositionally biased region" description="Polar residues" evidence="7">
    <location>
        <begin position="2356"/>
        <end position="2368"/>
    </location>
</feature>
<feature type="region of interest" description="Disordered" evidence="7">
    <location>
        <begin position="1049"/>
        <end position="1071"/>
    </location>
</feature>
<keyword evidence="10" id="KW-1185">Reference proteome</keyword>
<feature type="compositionally biased region" description="Basic residues" evidence="7">
    <location>
        <begin position="2121"/>
        <end position="2131"/>
    </location>
</feature>
<feature type="compositionally biased region" description="Low complexity" evidence="7">
    <location>
        <begin position="1262"/>
        <end position="1271"/>
    </location>
</feature>
<feature type="compositionally biased region" description="Low complexity" evidence="7">
    <location>
        <begin position="714"/>
        <end position="733"/>
    </location>
</feature>
<feature type="region of interest" description="Disordered" evidence="7">
    <location>
        <begin position="796"/>
        <end position="869"/>
    </location>
</feature>
<feature type="compositionally biased region" description="Basic and acidic residues" evidence="7">
    <location>
        <begin position="333"/>
        <end position="347"/>
    </location>
</feature>
<dbReference type="InterPro" id="IPR058606">
    <property type="entry name" value="HTH_Cic_C"/>
</dbReference>
<feature type="compositionally biased region" description="Low complexity" evidence="7">
    <location>
        <begin position="2472"/>
        <end position="2492"/>
    </location>
</feature>
<name>A0AAN8R510_9TELE</name>
<feature type="region of interest" description="Disordered" evidence="7">
    <location>
        <begin position="1507"/>
        <end position="1657"/>
    </location>
</feature>
<proteinExistence type="predicted"/>
<feature type="compositionally biased region" description="Basic and acidic residues" evidence="7">
    <location>
        <begin position="24"/>
        <end position="42"/>
    </location>
</feature>
<dbReference type="Pfam" id="PF00505">
    <property type="entry name" value="HMG_box"/>
    <property type="match status" value="1"/>
</dbReference>
<feature type="compositionally biased region" description="Basic and acidic residues" evidence="7">
    <location>
        <begin position="497"/>
        <end position="521"/>
    </location>
</feature>
<feature type="compositionally biased region" description="Polar residues" evidence="7">
    <location>
        <begin position="279"/>
        <end position="304"/>
    </location>
</feature>
<evidence type="ECO:0000313" key="10">
    <source>
        <dbReference type="Proteomes" id="UP001356427"/>
    </source>
</evidence>
<evidence type="ECO:0000256" key="6">
    <source>
        <dbReference type="PROSITE-ProRule" id="PRU00267"/>
    </source>
</evidence>
<feature type="region of interest" description="Disordered" evidence="7">
    <location>
        <begin position="705"/>
        <end position="761"/>
    </location>
</feature>
<feature type="region of interest" description="Disordered" evidence="7">
    <location>
        <begin position="1420"/>
        <end position="1495"/>
    </location>
</feature>
<evidence type="ECO:0000256" key="4">
    <source>
        <dbReference type="ARBA" id="ARBA00023163"/>
    </source>
</evidence>
<accession>A0AAN8R510</accession>
<feature type="compositionally biased region" description="Basic and acidic residues" evidence="7">
    <location>
        <begin position="237"/>
        <end position="248"/>
    </location>
</feature>
<feature type="region of interest" description="Disordered" evidence="7">
    <location>
        <begin position="1114"/>
        <end position="1170"/>
    </location>
</feature>
<feature type="compositionally biased region" description="Acidic residues" evidence="7">
    <location>
        <begin position="1295"/>
        <end position="1305"/>
    </location>
</feature>
<feature type="compositionally biased region" description="Low complexity" evidence="7">
    <location>
        <begin position="1585"/>
        <end position="1605"/>
    </location>
</feature>
<feature type="region of interest" description="Disordered" evidence="7">
    <location>
        <begin position="2105"/>
        <end position="2287"/>
    </location>
</feature>
<feature type="compositionally biased region" description="Polar residues" evidence="7">
    <location>
        <begin position="1643"/>
        <end position="1657"/>
    </location>
</feature>
<feature type="region of interest" description="Disordered" evidence="7">
    <location>
        <begin position="897"/>
        <end position="962"/>
    </location>
</feature>
<keyword evidence="3 6" id="KW-0238">DNA-binding</keyword>
<evidence type="ECO:0000256" key="2">
    <source>
        <dbReference type="ARBA" id="ARBA00023015"/>
    </source>
</evidence>
<feature type="region of interest" description="Disordered" evidence="7">
    <location>
        <begin position="321"/>
        <end position="347"/>
    </location>
</feature>
<comment type="caution">
    <text evidence="9">The sequence shown here is derived from an EMBL/GenBank/DDBJ whole genome shotgun (WGS) entry which is preliminary data.</text>
</comment>
<feature type="compositionally biased region" description="Low complexity" evidence="7">
    <location>
        <begin position="897"/>
        <end position="914"/>
    </location>
</feature>
<feature type="compositionally biased region" description="Low complexity" evidence="7">
    <location>
        <begin position="179"/>
        <end position="198"/>
    </location>
</feature>
<keyword evidence="2" id="KW-0805">Transcription regulation</keyword>
<dbReference type="EMBL" id="JAGTTL010000004">
    <property type="protein sequence ID" value="KAK6323704.1"/>
    <property type="molecule type" value="Genomic_DNA"/>
</dbReference>
<feature type="compositionally biased region" description="Basic and acidic residues" evidence="7">
    <location>
        <begin position="2183"/>
        <end position="2226"/>
    </location>
</feature>
<dbReference type="InterPro" id="IPR058607">
    <property type="entry name" value="HMG-box_Cic-like"/>
</dbReference>
<sequence>MKTIKKQGRRSPPSTRAKGGKRRGAGDSGEKRDSDENRDRSPKSQTSPQTSSHAESSQEESVTLTARVTPEREGHREGPRLPETAAAAAGSLPGKSEDSHPGSVKSLNAHSTDSSSSAASAANSPNPSSNRKTATFKARVPKKKYTSEHCAAAAAAASNHGNHGNPSTPPLNSSSAHCGSNAGSQSSGLSSGPGSTASEGGSLTDINSQTRRPAEDYTTTIAPSQDRDSTPGPPPTGDRDRRGPEGGRDISPSPVRCSSTDTASEHDLDVSEPRRPNLHHTNPTTEAHTLTLVQRSTQHTPTPQSLSDALADALAKGLKNQRVLARQARRRSGKGEEENGRGGGRESMDSVFRAGVVRQVSGEHGSLEVQLNGEKELYCYPFREGAQGPVDIIMDAPPPGSQAVPIGTPVCVPFGGNEDGGTTEAQRQWYREGLVTQVDSHPAVSYPYRVLLEDRAPPGDEEGDGRVGTPTAVWVSRQSLRLLVPPWDLDLGPSGGGREEGNAAAERGREREREREDRDRDEIEVEQELCRLSQGMGLSAAVPGSVLGRLSYPGTAPASSSSSTVSSPVTPATVLSLVPGREWEREKDLVERERELQRKQERDNRERAKQHHHFMPLTPEEDIEVSHFSMVPMGATGGAAKALAVSQHRHILSKPGYLSPHLSVGRGFGGTPLVGPHLALNPHPPPSPTVLLGLESGALGGAVIATPLRPPLPSSSSRGSLDKPPSSNANSHGASGGGGGSGSAFSSRSRTPLTAAQQKYKKGDVVCTPTGIRKKFNGKQWRRLCSREGCSKESQRRGYCSRHLSMRTKEMEASGGGRDRGGASSTGTLTPSDLRMGGGRTSSEFDWDNTSRDSSEASSRGGDSRPRLVLPSLLPQDLSRFDFDECEAATMLVSLSSSRSGTPSFSPISNQSPFSPTPSPSPSPLLSFRPATFSPITAPSSLTPRRHRHLSGTKMGTPGSDRERHLSGILPTFQTNLTFTVPMSPSKRKLDAHPPPLPLSAQDYAKPGQQLGETIGLRPAAFRDPSPRRIVPLRDSPVIVRNPDVPLAKFTEGPLGRRGGGGHSSREHSQPLHLATGLQAPVPINGAATNGAVLLRNHASTLVLVTSSQSLTPAVAGRPVHCSPAPSGGSASISSTGSALSSSGSGGREWERKPGGHQDTIEGTLPQPVACHPSPTALLPLILPAESPQPAPRKDIIMGRPGTVWTNVEPRSVPVFPWHSLVPFLEPSQSSAAAQPADGQQLVNQSKEPRCGVALVSDGRVGPPDAGRGSPSRPPPSSNDNNPPAERAERGGADSETESDADDPFFPDVVNDPALSTGPLIKRRTQSLSALPKDGDRKREKDHIRRPMNAFMIFSKRHRTLVHQRHPNQDNRTVSKILGEWWYALGPKEKQKYHDLAFQVKEAHFRAHPDWKWCNKDRRKSISEGRGTPGAKEARERSMSESTEPESVSQGMEVKGAAGLGWPAGSERHLGAYSGQLPRPRAFSQSAVHSLERRERARDLEKLCREGAGSFHSRPPTLSLAQCGASEDGTSDEERMVICEEEGDDDVMDDSCPEGSIDLKCKERVTDSDEDEPDGQRAFQPVARSSLPSSTSTSHSDSYSDSTKGNTGGSSGESSERKRKRGMEGGEEGSGESKRGRGGGGQVSSNSIPGSAPNTSTPALGYGLTQVLSAVRMAPTMVTNMVCPITSTPIPIASKPMALSALPGEKKATLLIGGPGAGGGPFKAGGGYLSSSSPNPMSVGPGGLQVTSLVLGGAFPNQSIQLIAPPQPLLSSTHSTLPLPLPLLQPQFLPAASLTPPGAAKPGLTQVQYILPTLSSVSANPKSPSPQLTQQPTGVRTLPSTPPTHVSLANGIHSGAGVGIRYAAVGGVSPGERVQAQSPVLQSKMLVPMATVRTSSTPPQPSSLVAPPLPMQNGALPGNKIIQIAPMPMVQTNVHSAGAVHPGSPFPVSMATATVMTPGITPTQTVLLTSPPTRITYVQSGTGVVSTATVQAPPSPGPAYLPSCLTTLGFTAIAPAGQALVHPLVAGQPPLLAPALSAGAPGTGRQLLTTIYPAQSITLAPDVVSMTSVPPSLAQEVSGQSSPLAVGVQGSKDVTRSHEEGMPHLTAEMEHKPQVEGQALRKTKTQIKKGSIKKEKMTEDVEAHSEPGANSMGTSSSNIPTGSVENGGRASHVKEENTDDATDYAKEKQTDVDGEREMGIKKESGTPEPEGSRETDDWPHEGHNKGDSGNGGHSKEAGPREPPHPPTGQDTLPPPPQTDRNAPPSAKKTKFRPPPLKKTSDSIDKVLSGSYFEERFAELPEFRPEEVLPSPTLQSLATSPRAILGSYRKKRRNSTDLDSSAEDPSSPRRKTAARSRLSSCSSEPNTPKSDVKCEGDIFTFDRAGAESEDVLGEMDRVPYSSLRRTLDQRRALVMQLFQEHGFFPSAQATAAFQALYSDTFPTKMCLQLKIREVRQKIMQTATPGTPGISEPGGSTTGVLGSTDSTSTGSSNTNARDGAGTEPGERGRSPEEPRSLGKL</sequence>
<dbReference type="SMART" id="SM00398">
    <property type="entry name" value="HMG"/>
    <property type="match status" value="1"/>
</dbReference>
<keyword evidence="1" id="KW-0597">Phosphoprotein</keyword>
<feature type="DNA-binding region" description="HMG box" evidence="6">
    <location>
        <begin position="1344"/>
        <end position="1412"/>
    </location>
</feature>
<dbReference type="Proteomes" id="UP001356427">
    <property type="component" value="Unassembled WGS sequence"/>
</dbReference>
<feature type="region of interest" description="Disordered" evidence="7">
    <location>
        <begin position="2075"/>
        <end position="2094"/>
    </location>
</feature>
<feature type="region of interest" description="Disordered" evidence="7">
    <location>
        <begin position="2300"/>
        <end position="2372"/>
    </location>
</feature>
<dbReference type="GO" id="GO:0000977">
    <property type="term" value="F:RNA polymerase II transcription regulatory region sequence-specific DNA binding"/>
    <property type="evidence" value="ECO:0007669"/>
    <property type="project" value="TreeGrafter"/>
</dbReference>
<dbReference type="InterPro" id="IPR009071">
    <property type="entry name" value="HMG_box_dom"/>
</dbReference>
<feature type="compositionally biased region" description="Low complexity" evidence="7">
    <location>
        <begin position="1123"/>
        <end position="1143"/>
    </location>
</feature>
<dbReference type="PANTHER" id="PTHR13059:SF14">
    <property type="entry name" value="PROTEIN CAPICUA HOMOLOG ISOFORM X1"/>
    <property type="match status" value="1"/>
</dbReference>
<feature type="domain" description="HMG box" evidence="8">
    <location>
        <begin position="1344"/>
        <end position="1412"/>
    </location>
</feature>
<gene>
    <name evidence="9" type="ORF">J4Q44_G00060430</name>
</gene>
<evidence type="ECO:0000256" key="7">
    <source>
        <dbReference type="SAM" id="MobiDB-lite"/>
    </source>
</evidence>
<evidence type="ECO:0000259" key="8">
    <source>
        <dbReference type="PROSITE" id="PS50118"/>
    </source>
</evidence>
<feature type="compositionally biased region" description="Basic and acidic residues" evidence="7">
    <location>
        <begin position="807"/>
        <end position="821"/>
    </location>
</feature>
<evidence type="ECO:0000256" key="1">
    <source>
        <dbReference type="ARBA" id="ARBA00022553"/>
    </source>
</evidence>
<feature type="compositionally biased region" description="Basic and acidic residues" evidence="7">
    <location>
        <begin position="1333"/>
        <end position="1345"/>
    </location>
</feature>
<feature type="region of interest" description="Disordered" evidence="7">
    <location>
        <begin position="1"/>
        <end position="306"/>
    </location>
</feature>
<feature type="compositionally biased region" description="Polar residues" evidence="7">
    <location>
        <begin position="199"/>
        <end position="223"/>
    </location>
</feature>
<feature type="compositionally biased region" description="Basic and acidic residues" evidence="7">
    <location>
        <begin position="1148"/>
        <end position="1160"/>
    </location>
</feature>
<dbReference type="InterPro" id="IPR052412">
    <property type="entry name" value="CC-Dev_Transcription_Reg"/>
</dbReference>
<feature type="compositionally biased region" description="Acidic residues" evidence="7">
    <location>
        <begin position="1539"/>
        <end position="1552"/>
    </location>
</feature>
<dbReference type="InterPro" id="IPR036910">
    <property type="entry name" value="HMG_box_dom_sf"/>
</dbReference>
<feature type="region of interest" description="Disordered" evidence="7">
    <location>
        <begin position="487"/>
        <end position="522"/>
    </location>
</feature>
<feature type="compositionally biased region" description="Polar residues" evidence="7">
    <location>
        <begin position="1440"/>
        <end position="1450"/>
    </location>
</feature>
<dbReference type="GO" id="GO:0005634">
    <property type="term" value="C:nucleus"/>
    <property type="evidence" value="ECO:0007669"/>
    <property type="project" value="UniProtKB-UniRule"/>
</dbReference>
<protein>
    <recommendedName>
        <fullName evidence="8">HMG box domain-containing protein</fullName>
    </recommendedName>
</protein>
<feature type="compositionally biased region" description="Basic and acidic residues" evidence="7">
    <location>
        <begin position="263"/>
        <end position="275"/>
    </location>
</feature>
<feature type="compositionally biased region" description="Basic and acidic residues" evidence="7">
    <location>
        <begin position="2105"/>
        <end position="2114"/>
    </location>
</feature>
<dbReference type="Pfam" id="PF16090">
    <property type="entry name" value="DUF4819"/>
    <property type="match status" value="1"/>
</dbReference>
<feature type="compositionally biased region" description="Polar residues" evidence="7">
    <location>
        <begin position="934"/>
        <end position="943"/>
    </location>
</feature>
<feature type="compositionally biased region" description="Low complexity" evidence="7">
    <location>
        <begin position="43"/>
        <end position="52"/>
    </location>
</feature>
<evidence type="ECO:0000313" key="9">
    <source>
        <dbReference type="EMBL" id="KAK6323704.1"/>
    </source>
</evidence>
<organism evidence="9 10">
    <name type="scientific">Coregonus suidteri</name>
    <dbReference type="NCBI Taxonomy" id="861788"/>
    <lineage>
        <taxon>Eukaryota</taxon>
        <taxon>Metazoa</taxon>
        <taxon>Chordata</taxon>
        <taxon>Craniata</taxon>
        <taxon>Vertebrata</taxon>
        <taxon>Euteleostomi</taxon>
        <taxon>Actinopterygii</taxon>
        <taxon>Neopterygii</taxon>
        <taxon>Teleostei</taxon>
        <taxon>Protacanthopterygii</taxon>
        <taxon>Salmoniformes</taxon>
        <taxon>Salmonidae</taxon>
        <taxon>Coregoninae</taxon>
        <taxon>Coregonus</taxon>
    </lineage>
</organism>
<dbReference type="FunFam" id="1.10.30.10:FF:000075">
    <property type="entry name" value="Capicua transcriptional repressor a"/>
    <property type="match status" value="1"/>
</dbReference>
<dbReference type="Pfam" id="PF25981">
    <property type="entry name" value="HTH_Cic_C"/>
    <property type="match status" value="1"/>
</dbReference>
<feature type="compositionally biased region" description="Basic and acidic residues" evidence="7">
    <location>
        <begin position="2233"/>
        <end position="2243"/>
    </location>
</feature>
<dbReference type="Gene3D" id="1.10.30.10">
    <property type="entry name" value="High mobility group box domain"/>
    <property type="match status" value="1"/>
</dbReference>
<dbReference type="InterPro" id="IPR032147">
    <property type="entry name" value="Cic_dom"/>
</dbReference>
<feature type="region of interest" description="Disordered" evidence="7">
    <location>
        <begin position="1255"/>
        <end position="1346"/>
    </location>
</feature>
<feature type="compositionally biased region" description="Basic and acidic residues" evidence="7">
    <location>
        <begin position="69"/>
        <end position="80"/>
    </location>
</feature>
<feature type="compositionally biased region" description="Polar residues" evidence="7">
    <location>
        <begin position="2151"/>
        <end position="2164"/>
    </location>
</feature>
<feature type="compositionally biased region" description="Basic and acidic residues" evidence="7">
    <location>
        <begin position="2502"/>
        <end position="2518"/>
    </location>
</feature>
<feature type="compositionally biased region" description="Low complexity" evidence="7">
    <location>
        <begin position="114"/>
        <end position="130"/>
    </location>
</feature>
<feature type="compositionally biased region" description="Basic and acidic residues" evidence="7">
    <location>
        <begin position="1557"/>
        <end position="1567"/>
    </location>
</feature>
<reference evidence="9 10" key="1">
    <citation type="submission" date="2021-04" db="EMBL/GenBank/DDBJ databases">
        <authorList>
            <person name="De Guttry C."/>
            <person name="Zahm M."/>
            <person name="Klopp C."/>
            <person name="Cabau C."/>
            <person name="Louis A."/>
            <person name="Berthelot C."/>
            <person name="Parey E."/>
            <person name="Roest Crollius H."/>
            <person name="Montfort J."/>
            <person name="Robinson-Rechavi M."/>
            <person name="Bucao C."/>
            <person name="Bouchez O."/>
            <person name="Gislard M."/>
            <person name="Lluch J."/>
            <person name="Milhes M."/>
            <person name="Lampietro C."/>
            <person name="Lopez Roques C."/>
            <person name="Donnadieu C."/>
            <person name="Braasch I."/>
            <person name="Desvignes T."/>
            <person name="Postlethwait J."/>
            <person name="Bobe J."/>
            <person name="Wedekind C."/>
            <person name="Guiguen Y."/>
        </authorList>
    </citation>
    <scope>NUCLEOTIDE SEQUENCE [LARGE SCALE GENOMIC DNA]</scope>
    <source>
        <strain evidence="9">Cs_M1</strain>
        <tissue evidence="9">Blood</tissue>
    </source>
</reference>
<feature type="compositionally biased region" description="Polar residues" evidence="7">
    <location>
        <begin position="53"/>
        <end position="66"/>
    </location>
</feature>
<keyword evidence="4" id="KW-0804">Transcription</keyword>
<feature type="region of interest" description="Disordered" evidence="7">
    <location>
        <begin position="2461"/>
        <end position="2518"/>
    </location>
</feature>